<reference evidence="3" key="1">
    <citation type="submission" date="2023-06" db="EMBL/GenBank/DDBJ databases">
        <title>Genomic of Agaribacillus aureum.</title>
        <authorList>
            <person name="Wang G."/>
        </authorList>
    </citation>
    <scope>NUCLEOTIDE SEQUENCE</scope>
    <source>
        <strain evidence="3">BMA12</strain>
    </source>
</reference>
<sequence length="344" mass="37898">MNSLSPDNRKAWRITKAGNLKNLQLVEESLPPPKTNEVQIAVKAIGLNFADIFAMFGLYSATPKDSFVPGLEYAGEIVGKGDNVATFQVGDRVMGVTKFGGYCNRLNIDHQYIAPLPTDWTFDEGAAFLVQALTAYYALIELGNLKNHQTILIQSAAGGVGLLAQQIAKKFDAFTIGSVGHPSKIETLKKAGYDKVIVRDNNFKKNLATALGSKELHLVLECIGGVYFKQSYEALCKTGRIIVYGSARYAQSGNRPNFVKLVYKYLTRAMVDPQKMIEENKSVMGFNLIWLYEKSDLFKRTVSALMQLGLSPPLVGHQFSFEQLPKAVKLFQGGKTVGKVVIQT</sequence>
<dbReference type="InterPro" id="IPR013154">
    <property type="entry name" value="ADH-like_N"/>
</dbReference>
<dbReference type="InterPro" id="IPR011032">
    <property type="entry name" value="GroES-like_sf"/>
</dbReference>
<dbReference type="RefSeq" id="WP_346761313.1">
    <property type="nucleotide sequence ID" value="NZ_JAUJEB010000007.1"/>
</dbReference>
<comment type="caution">
    <text evidence="3">The sequence shown here is derived from an EMBL/GenBank/DDBJ whole genome shotgun (WGS) entry which is preliminary data.</text>
</comment>
<dbReference type="Proteomes" id="UP001172083">
    <property type="component" value="Unassembled WGS sequence"/>
</dbReference>
<dbReference type="InterPro" id="IPR013149">
    <property type="entry name" value="ADH-like_C"/>
</dbReference>
<dbReference type="Pfam" id="PF08240">
    <property type="entry name" value="ADH_N"/>
    <property type="match status" value="1"/>
</dbReference>
<keyword evidence="1" id="KW-0560">Oxidoreductase</keyword>
<dbReference type="SUPFAM" id="SSF50129">
    <property type="entry name" value="GroES-like"/>
    <property type="match status" value="1"/>
</dbReference>
<dbReference type="PANTHER" id="PTHR44054">
    <property type="entry name" value="SYNAPTIC VESICLE MEMBRANE PROTEIN VAT-1 HOMOLOG-LIKE"/>
    <property type="match status" value="1"/>
</dbReference>
<proteinExistence type="predicted"/>
<evidence type="ECO:0000256" key="1">
    <source>
        <dbReference type="ARBA" id="ARBA00023002"/>
    </source>
</evidence>
<protein>
    <submittedName>
        <fullName evidence="3">Zinc-binding dehydrogenase</fullName>
    </submittedName>
</protein>
<dbReference type="InterPro" id="IPR036291">
    <property type="entry name" value="NAD(P)-bd_dom_sf"/>
</dbReference>
<dbReference type="SUPFAM" id="SSF51735">
    <property type="entry name" value="NAD(P)-binding Rossmann-fold domains"/>
    <property type="match status" value="1"/>
</dbReference>
<name>A0ABT8LEH3_9BACT</name>
<dbReference type="InterPro" id="IPR020843">
    <property type="entry name" value="ER"/>
</dbReference>
<evidence type="ECO:0000313" key="3">
    <source>
        <dbReference type="EMBL" id="MDN5215978.1"/>
    </source>
</evidence>
<dbReference type="Gene3D" id="3.40.50.720">
    <property type="entry name" value="NAD(P)-binding Rossmann-like Domain"/>
    <property type="match status" value="1"/>
</dbReference>
<gene>
    <name evidence="3" type="ORF">QQ020_28125</name>
</gene>
<accession>A0ABT8LEH3</accession>
<keyword evidence="4" id="KW-1185">Reference proteome</keyword>
<dbReference type="EMBL" id="JAUJEB010000007">
    <property type="protein sequence ID" value="MDN5215978.1"/>
    <property type="molecule type" value="Genomic_DNA"/>
</dbReference>
<evidence type="ECO:0000259" key="2">
    <source>
        <dbReference type="SMART" id="SM00829"/>
    </source>
</evidence>
<feature type="domain" description="Enoyl reductase (ER)" evidence="2">
    <location>
        <begin position="18"/>
        <end position="342"/>
    </location>
</feature>
<evidence type="ECO:0000313" key="4">
    <source>
        <dbReference type="Proteomes" id="UP001172083"/>
    </source>
</evidence>
<organism evidence="3 4">
    <name type="scientific">Agaribacillus aureus</name>
    <dbReference type="NCBI Taxonomy" id="3051825"/>
    <lineage>
        <taxon>Bacteria</taxon>
        <taxon>Pseudomonadati</taxon>
        <taxon>Bacteroidota</taxon>
        <taxon>Cytophagia</taxon>
        <taxon>Cytophagales</taxon>
        <taxon>Splendidivirgaceae</taxon>
        <taxon>Agaribacillus</taxon>
    </lineage>
</organism>
<dbReference type="SMART" id="SM00829">
    <property type="entry name" value="PKS_ER"/>
    <property type="match status" value="1"/>
</dbReference>
<dbReference type="Gene3D" id="3.90.180.10">
    <property type="entry name" value="Medium-chain alcohol dehydrogenases, catalytic domain"/>
    <property type="match status" value="1"/>
</dbReference>
<dbReference type="InterPro" id="IPR052100">
    <property type="entry name" value="SV-ATPase_mito-regulator"/>
</dbReference>
<dbReference type="PANTHER" id="PTHR44054:SF1">
    <property type="entry name" value="SYNAPTIC VESICLE MEMBRANE PROTEIN VAT-1 HOMOLOG"/>
    <property type="match status" value="1"/>
</dbReference>
<dbReference type="Pfam" id="PF00107">
    <property type="entry name" value="ADH_zinc_N"/>
    <property type="match status" value="1"/>
</dbReference>